<sequence>MTKLIVVFGATGKQGGSVVSSILQHPILSQQFKIRGISRDPTKPDSLALQAKGVEVVKADSLDKNSLRQALKGAHTVFSVTNYWDKDSLSKKVEVTQGKNVADIAKEVGVKHLIWSSLPNVTKLTGGQLINVPHFDGKAEVEEHIKAIGVPATFFEAGFYMSNFKTSINKGEDGKYALAMPVPGNTRIPLFNAESDTGKFVTAILSKYDDQPLGKRILGTTSYSTPDEILRAFTEVTGHATNYVQISDEIFKSFFPEFMAQEMLENMLLIRDWEYYGPGSQEVLRESLQILDTKPTSIKEYFESSGPW</sequence>
<name>A0ABR3G745_9PEZI</name>
<keyword evidence="2" id="KW-0521">NADP</keyword>
<proteinExistence type="inferred from homology"/>
<feature type="domain" description="NmrA-like" evidence="3">
    <location>
        <begin position="1"/>
        <end position="302"/>
    </location>
</feature>
<dbReference type="InterPro" id="IPR036291">
    <property type="entry name" value="NAD(P)-bd_dom_sf"/>
</dbReference>
<protein>
    <recommendedName>
        <fullName evidence="3">NmrA-like domain-containing protein</fullName>
    </recommendedName>
</protein>
<keyword evidence="5" id="KW-1185">Reference proteome</keyword>
<gene>
    <name evidence="4" type="ORF">Q9L58_009345</name>
</gene>
<reference evidence="4 5" key="1">
    <citation type="submission" date="2024-02" db="EMBL/GenBank/DDBJ databases">
        <title>Discinaceae phylogenomics.</title>
        <authorList>
            <person name="Dirks A.C."/>
            <person name="James T.Y."/>
        </authorList>
    </citation>
    <scope>NUCLEOTIDE SEQUENCE [LARGE SCALE GENOMIC DNA]</scope>
    <source>
        <strain evidence="4 5">ACD0624</strain>
    </source>
</reference>
<evidence type="ECO:0000259" key="3">
    <source>
        <dbReference type="Pfam" id="PF05368"/>
    </source>
</evidence>
<comment type="caution">
    <text evidence="4">The sequence shown here is derived from an EMBL/GenBank/DDBJ whole genome shotgun (WGS) entry which is preliminary data.</text>
</comment>
<dbReference type="CDD" id="cd05251">
    <property type="entry name" value="NmrA_like_SDR_a"/>
    <property type="match status" value="1"/>
</dbReference>
<evidence type="ECO:0000256" key="2">
    <source>
        <dbReference type="ARBA" id="ARBA00022857"/>
    </source>
</evidence>
<dbReference type="EMBL" id="JBBBZM010000212">
    <property type="protein sequence ID" value="KAL0631776.1"/>
    <property type="molecule type" value="Genomic_DNA"/>
</dbReference>
<accession>A0ABR3G745</accession>
<dbReference type="Gene3D" id="3.40.50.720">
    <property type="entry name" value="NAD(P)-binding Rossmann-like Domain"/>
    <property type="match status" value="1"/>
</dbReference>
<dbReference type="Pfam" id="PF05368">
    <property type="entry name" value="NmrA"/>
    <property type="match status" value="1"/>
</dbReference>
<evidence type="ECO:0000256" key="1">
    <source>
        <dbReference type="ARBA" id="ARBA00006328"/>
    </source>
</evidence>
<organism evidence="4 5">
    <name type="scientific">Discina gigas</name>
    <dbReference type="NCBI Taxonomy" id="1032678"/>
    <lineage>
        <taxon>Eukaryota</taxon>
        <taxon>Fungi</taxon>
        <taxon>Dikarya</taxon>
        <taxon>Ascomycota</taxon>
        <taxon>Pezizomycotina</taxon>
        <taxon>Pezizomycetes</taxon>
        <taxon>Pezizales</taxon>
        <taxon>Discinaceae</taxon>
        <taxon>Discina</taxon>
    </lineage>
</organism>
<dbReference type="InterPro" id="IPR008030">
    <property type="entry name" value="NmrA-like"/>
</dbReference>
<evidence type="ECO:0000313" key="5">
    <source>
        <dbReference type="Proteomes" id="UP001447188"/>
    </source>
</evidence>
<evidence type="ECO:0000313" key="4">
    <source>
        <dbReference type="EMBL" id="KAL0631776.1"/>
    </source>
</evidence>
<dbReference type="InterPro" id="IPR051164">
    <property type="entry name" value="NmrA-like_oxidored"/>
</dbReference>
<dbReference type="Gene3D" id="3.90.25.10">
    <property type="entry name" value="UDP-galactose 4-epimerase, domain 1"/>
    <property type="match status" value="1"/>
</dbReference>
<dbReference type="PANTHER" id="PTHR42748">
    <property type="entry name" value="NITROGEN METABOLITE REPRESSION PROTEIN NMRA FAMILY MEMBER"/>
    <property type="match status" value="1"/>
</dbReference>
<dbReference type="Proteomes" id="UP001447188">
    <property type="component" value="Unassembled WGS sequence"/>
</dbReference>
<comment type="similarity">
    <text evidence="1">Belongs to the NmrA-type oxidoreductase family.</text>
</comment>
<dbReference type="SUPFAM" id="SSF51735">
    <property type="entry name" value="NAD(P)-binding Rossmann-fold domains"/>
    <property type="match status" value="1"/>
</dbReference>
<dbReference type="PANTHER" id="PTHR42748:SF31">
    <property type="entry name" value="NMRA-LIKE DOMAIN-CONTAINING PROTEIN-RELATED"/>
    <property type="match status" value="1"/>
</dbReference>